<dbReference type="PANTHER" id="PTHR46829:SF1">
    <property type="entry name" value="STERILE ALPHA MOTIF DOMAIN-CONTAINING PROTEIN 15"/>
    <property type="match status" value="1"/>
</dbReference>
<accession>A0A8J2JRK5</accession>
<feature type="domain" description="SAM" evidence="1">
    <location>
        <begin position="20"/>
        <end position="59"/>
    </location>
</feature>
<evidence type="ECO:0000313" key="3">
    <source>
        <dbReference type="Proteomes" id="UP000708208"/>
    </source>
</evidence>
<dbReference type="OrthoDB" id="6133291at2759"/>
<name>A0A8J2JRK5_9HEXA</name>
<dbReference type="PROSITE" id="PS50105">
    <property type="entry name" value="SAM_DOMAIN"/>
    <property type="match status" value="1"/>
</dbReference>
<sequence length="59" mass="6591">NFSANIISGPDPDLPECYSWNEQQVAEWLSDQGFPHLSECFILNRLTGRKLVAVDANAL</sequence>
<dbReference type="AlphaFoldDB" id="A0A8J2JRK5"/>
<reference evidence="2" key="1">
    <citation type="submission" date="2021-06" db="EMBL/GenBank/DDBJ databases">
        <authorList>
            <person name="Hodson N. C."/>
            <person name="Mongue J. A."/>
            <person name="Jaron S. K."/>
        </authorList>
    </citation>
    <scope>NUCLEOTIDE SEQUENCE</scope>
</reference>
<protein>
    <recommendedName>
        <fullName evidence="1">SAM domain-containing protein</fullName>
    </recommendedName>
</protein>
<keyword evidence="3" id="KW-1185">Reference proteome</keyword>
<feature type="non-terminal residue" evidence="2">
    <location>
        <position position="1"/>
    </location>
</feature>
<organism evidence="2 3">
    <name type="scientific">Allacma fusca</name>
    <dbReference type="NCBI Taxonomy" id="39272"/>
    <lineage>
        <taxon>Eukaryota</taxon>
        <taxon>Metazoa</taxon>
        <taxon>Ecdysozoa</taxon>
        <taxon>Arthropoda</taxon>
        <taxon>Hexapoda</taxon>
        <taxon>Collembola</taxon>
        <taxon>Symphypleona</taxon>
        <taxon>Sminthuridae</taxon>
        <taxon>Allacma</taxon>
    </lineage>
</organism>
<comment type="caution">
    <text evidence="2">The sequence shown here is derived from an EMBL/GenBank/DDBJ whole genome shotgun (WGS) entry which is preliminary data.</text>
</comment>
<dbReference type="EMBL" id="CAJVCH010067770">
    <property type="protein sequence ID" value="CAG7720149.1"/>
    <property type="molecule type" value="Genomic_DNA"/>
</dbReference>
<evidence type="ECO:0000259" key="1">
    <source>
        <dbReference type="PROSITE" id="PS50105"/>
    </source>
</evidence>
<dbReference type="Proteomes" id="UP000708208">
    <property type="component" value="Unassembled WGS sequence"/>
</dbReference>
<gene>
    <name evidence="2" type="ORF">AFUS01_LOCUS9435</name>
</gene>
<dbReference type="InterPro" id="IPR001660">
    <property type="entry name" value="SAM"/>
</dbReference>
<evidence type="ECO:0000313" key="2">
    <source>
        <dbReference type="EMBL" id="CAG7720149.1"/>
    </source>
</evidence>
<dbReference type="PANTHER" id="PTHR46829">
    <property type="entry name" value="STERILE ALPHA MOTIF DOMAIN-CONTAINING PROTEIN 15"/>
    <property type="match status" value="1"/>
</dbReference>
<feature type="non-terminal residue" evidence="2">
    <location>
        <position position="59"/>
    </location>
</feature>
<proteinExistence type="predicted"/>